<comment type="function">
    <text evidence="6">Accessory subunit of the DNA polymerase alpha complex (also known as the alpha DNA polymerase-primase complex) which plays an essential role in the initiation of DNA synthesis.</text>
</comment>
<evidence type="ECO:0000259" key="8">
    <source>
        <dbReference type="Pfam" id="PF04042"/>
    </source>
</evidence>
<comment type="caution">
    <text evidence="10">The sequence shown here is derived from an EMBL/GenBank/DDBJ whole genome shotgun (WGS) entry which is preliminary data.</text>
</comment>
<feature type="domain" description="DNA polymerase alpha/delta/epsilon subunit B" evidence="8">
    <location>
        <begin position="377"/>
        <end position="613"/>
    </location>
</feature>
<proteinExistence type="inferred from homology"/>
<dbReference type="STRING" id="331657.A0A4U0WKB9"/>
<feature type="compositionally biased region" description="Low complexity" evidence="7">
    <location>
        <begin position="136"/>
        <end position="147"/>
    </location>
</feature>
<dbReference type="GO" id="GO:0006270">
    <property type="term" value="P:DNA replication initiation"/>
    <property type="evidence" value="ECO:0007669"/>
    <property type="project" value="TreeGrafter"/>
</dbReference>
<dbReference type="FunFam" id="3.60.21.60:FF:000005">
    <property type="entry name" value="DNA polymerase alpha subunit B"/>
    <property type="match status" value="1"/>
</dbReference>
<dbReference type="GO" id="GO:0005658">
    <property type="term" value="C:alpha DNA polymerase:primase complex"/>
    <property type="evidence" value="ECO:0007669"/>
    <property type="project" value="TreeGrafter"/>
</dbReference>
<keyword evidence="5 6" id="KW-0539">Nucleus</keyword>
<accession>A0A4U0WKB9</accession>
<feature type="domain" description="DNA polymerase alpha subunit B OB" evidence="9">
    <location>
        <begin position="226"/>
        <end position="333"/>
    </location>
</feature>
<dbReference type="PANTHER" id="PTHR23061:SF12">
    <property type="entry name" value="DNA POLYMERASE ALPHA SUBUNIT B"/>
    <property type="match status" value="1"/>
</dbReference>
<name>A0A4U0WKB9_9PEZI</name>
<evidence type="ECO:0000256" key="7">
    <source>
        <dbReference type="SAM" id="MobiDB-lite"/>
    </source>
</evidence>
<evidence type="ECO:0000259" key="9">
    <source>
        <dbReference type="Pfam" id="PF22062"/>
    </source>
</evidence>
<protein>
    <recommendedName>
        <fullName evidence="3 6">DNA polymerase alpha subunit B</fullName>
    </recommendedName>
</protein>
<dbReference type="Proteomes" id="UP000308768">
    <property type="component" value="Unassembled WGS sequence"/>
</dbReference>
<dbReference type="PIRSF" id="PIRSF018300">
    <property type="entry name" value="DNA_pol_alph_2"/>
    <property type="match status" value="1"/>
</dbReference>
<evidence type="ECO:0000256" key="6">
    <source>
        <dbReference type="PIRNR" id="PIRNR018300"/>
    </source>
</evidence>
<dbReference type="Pfam" id="PF04042">
    <property type="entry name" value="DNA_pol_E_B"/>
    <property type="match status" value="1"/>
</dbReference>
<comment type="subcellular location">
    <subcellularLocation>
        <location evidence="1 6">Nucleus</location>
    </subcellularLocation>
</comment>
<dbReference type="OrthoDB" id="336885at2759"/>
<dbReference type="EMBL" id="NAJN01001627">
    <property type="protein sequence ID" value="TKA62075.1"/>
    <property type="molecule type" value="Genomic_DNA"/>
</dbReference>
<gene>
    <name evidence="10" type="ORF">B0A49_10945</name>
</gene>
<dbReference type="Gene3D" id="3.60.21.60">
    <property type="match status" value="2"/>
</dbReference>
<evidence type="ECO:0000256" key="3">
    <source>
        <dbReference type="ARBA" id="ARBA00018596"/>
    </source>
</evidence>
<dbReference type="FunFam" id="3.60.21.60:FF:000008">
    <property type="entry name" value="DNA polymerase alpha subunit B"/>
    <property type="match status" value="1"/>
</dbReference>
<sequence>MDETKAELNELFAAPSQQLPPEVLGELQSILRLHSISPQELFYKWESYDMKMGGEVKLALQTAWDFKRDIQDVLERETRGKVHAQSTHKRSAATPRAGAVNGGVYGLLDNLTPNTPRHGAVNGSAAKRRADFETPAAKASKSHVASSPGESKTPLMEKETNGTSNATVPFEDRTNAGHIIETLNDHILVPEPPITLPAEPRIKLKANVELAKFSYKPMAMKLSEASEILDDRIDEFISLIQSYHDLPDSAFGNAASQSTSEIVAVGRIASDSSEGKLNAASLVLETSRRTGAGLRVPLHIDAIPSYDLFPGKVVALRGTNTSGDYFAVNEILSLPLLPPAASTPADLDTHNARLRSASESADSEAETESPHTLPLNVIIASGPYTPDTDLSFSALHALLAQALETSADALILTGPFLDTEHPLLASGDFDLPTTSVIPPDRATLHDVFRALISAPINDLARQLPSITIIIVPSIRDAVARHVSWPQDKLNRRELDLPKQCAVVTNPVTLSVNELVVGISSQDVLAQMRQQECVAGAAKREGVLGRLAGLLIEQRHWFPLFPPAPREVLGKEEDGQERLGTGAMVDLSYLKLGEWLNVRPDVMVLPSTLSPFAKVIDSVLAINPGTLSKRRGPGTFARLTVQPRTLTQAERDAGAVVGHDVFERARVDIVRI</sequence>
<feature type="region of interest" description="Disordered" evidence="7">
    <location>
        <begin position="117"/>
        <end position="170"/>
    </location>
</feature>
<evidence type="ECO:0000256" key="2">
    <source>
        <dbReference type="ARBA" id="ARBA00007299"/>
    </source>
</evidence>
<evidence type="ECO:0000256" key="1">
    <source>
        <dbReference type="ARBA" id="ARBA00004123"/>
    </source>
</evidence>
<dbReference type="PANTHER" id="PTHR23061">
    <property type="entry name" value="DNA POLYMERASE 2 ALPHA 70 KDA SUBUNIT"/>
    <property type="match status" value="1"/>
</dbReference>
<keyword evidence="11" id="KW-1185">Reference proteome</keyword>
<evidence type="ECO:0000256" key="4">
    <source>
        <dbReference type="ARBA" id="ARBA00022705"/>
    </source>
</evidence>
<evidence type="ECO:0000313" key="10">
    <source>
        <dbReference type="EMBL" id="TKA62075.1"/>
    </source>
</evidence>
<dbReference type="InterPro" id="IPR054300">
    <property type="entry name" value="OB_DPOA2"/>
</dbReference>
<organism evidence="10 11">
    <name type="scientific">Cryomyces minteri</name>
    <dbReference type="NCBI Taxonomy" id="331657"/>
    <lineage>
        <taxon>Eukaryota</taxon>
        <taxon>Fungi</taxon>
        <taxon>Dikarya</taxon>
        <taxon>Ascomycota</taxon>
        <taxon>Pezizomycotina</taxon>
        <taxon>Dothideomycetes</taxon>
        <taxon>Dothideomycetes incertae sedis</taxon>
        <taxon>Cryomyces</taxon>
    </lineage>
</organism>
<dbReference type="Pfam" id="PF22062">
    <property type="entry name" value="OB_DPOA2"/>
    <property type="match status" value="1"/>
</dbReference>
<dbReference type="AlphaFoldDB" id="A0A4U0WKB9"/>
<dbReference type="InterPro" id="IPR007185">
    <property type="entry name" value="DNA_pol_a/d/e_bsu"/>
</dbReference>
<comment type="similarity">
    <text evidence="2 6">Belongs to the DNA polymerase alpha subunit B family.</text>
</comment>
<dbReference type="InterPro" id="IPR016722">
    <property type="entry name" value="DNA_pol_alpha_bsu"/>
</dbReference>
<dbReference type="GO" id="GO:0003677">
    <property type="term" value="F:DNA binding"/>
    <property type="evidence" value="ECO:0007669"/>
    <property type="project" value="InterPro"/>
</dbReference>
<keyword evidence="4 6" id="KW-0235">DNA replication</keyword>
<evidence type="ECO:0000313" key="11">
    <source>
        <dbReference type="Proteomes" id="UP000308768"/>
    </source>
</evidence>
<reference evidence="10 11" key="1">
    <citation type="submission" date="2017-03" db="EMBL/GenBank/DDBJ databases">
        <title>Genomes of endolithic fungi from Antarctica.</title>
        <authorList>
            <person name="Coleine C."/>
            <person name="Masonjones S."/>
            <person name="Stajich J.E."/>
        </authorList>
    </citation>
    <scope>NUCLEOTIDE SEQUENCE [LARGE SCALE GENOMIC DNA]</scope>
    <source>
        <strain evidence="10 11">CCFEE 5187</strain>
    </source>
</reference>
<evidence type="ECO:0000256" key="5">
    <source>
        <dbReference type="ARBA" id="ARBA00023242"/>
    </source>
</evidence>